<feature type="non-terminal residue" evidence="1">
    <location>
        <position position="76"/>
    </location>
</feature>
<sequence length="76" mass="8654">MIRAGPSPQPLSRRERGFRLLNFIAEMPEPDRTLCKRIHAIIRTSAPALSPRLWYGMPAYASDGDVVCFFQCAQKF</sequence>
<reference evidence="1" key="1">
    <citation type="submission" date="2013-08" db="EMBL/GenBank/DDBJ databases">
        <authorList>
            <person name="Mendez C."/>
            <person name="Richter M."/>
            <person name="Ferrer M."/>
            <person name="Sanchez J."/>
        </authorList>
    </citation>
    <scope>NUCLEOTIDE SEQUENCE</scope>
</reference>
<name>T1D9R0_9ZZZZ</name>
<gene>
    <name evidence="1" type="ORF">B1B_00462</name>
</gene>
<dbReference type="AlphaFoldDB" id="T1D9R0"/>
<dbReference type="EMBL" id="AUZY01000352">
    <property type="protein sequence ID" value="EQD78935.1"/>
    <property type="molecule type" value="Genomic_DNA"/>
</dbReference>
<proteinExistence type="predicted"/>
<dbReference type="Gene3D" id="3.90.1150.200">
    <property type="match status" value="1"/>
</dbReference>
<reference evidence="1" key="2">
    <citation type="journal article" date="2014" name="ISME J.">
        <title>Microbial stratification in low pH oxic and suboxic macroscopic growths along an acid mine drainage.</title>
        <authorList>
            <person name="Mendez-Garcia C."/>
            <person name="Mesa V."/>
            <person name="Sprenger R.R."/>
            <person name="Richter M."/>
            <person name="Diez M.S."/>
            <person name="Solano J."/>
            <person name="Bargiela R."/>
            <person name="Golyshina O.V."/>
            <person name="Manteca A."/>
            <person name="Ramos J.L."/>
            <person name="Gallego J.R."/>
            <person name="Llorente I."/>
            <person name="Martins Dos Santos V.A."/>
            <person name="Jensen O.N."/>
            <person name="Pelaez A.I."/>
            <person name="Sanchez J."/>
            <person name="Ferrer M."/>
        </authorList>
    </citation>
    <scope>NUCLEOTIDE SEQUENCE</scope>
</reference>
<protein>
    <recommendedName>
        <fullName evidence="2">Protein containing DUF1801</fullName>
    </recommendedName>
</protein>
<dbReference type="SUPFAM" id="SSF159888">
    <property type="entry name" value="YdhG-like"/>
    <property type="match status" value="1"/>
</dbReference>
<evidence type="ECO:0008006" key="2">
    <source>
        <dbReference type="Google" id="ProtNLM"/>
    </source>
</evidence>
<accession>T1D9R0</accession>
<organism evidence="1">
    <name type="scientific">mine drainage metagenome</name>
    <dbReference type="NCBI Taxonomy" id="410659"/>
    <lineage>
        <taxon>unclassified sequences</taxon>
        <taxon>metagenomes</taxon>
        <taxon>ecological metagenomes</taxon>
    </lineage>
</organism>
<comment type="caution">
    <text evidence="1">The sequence shown here is derived from an EMBL/GenBank/DDBJ whole genome shotgun (WGS) entry which is preliminary data.</text>
</comment>
<evidence type="ECO:0000313" key="1">
    <source>
        <dbReference type="EMBL" id="EQD78935.1"/>
    </source>
</evidence>